<comment type="caution">
    <text evidence="2">The sequence shown here is derived from an EMBL/GenBank/DDBJ whole genome shotgun (WGS) entry which is preliminary data.</text>
</comment>
<protein>
    <submittedName>
        <fullName evidence="2">Uncharacterized protein</fullName>
    </submittedName>
</protein>
<name>A0AAD6WQP5_9AGAR</name>
<evidence type="ECO:0000256" key="1">
    <source>
        <dbReference type="SAM" id="MobiDB-lite"/>
    </source>
</evidence>
<accession>A0AAD6WQP5</accession>
<gene>
    <name evidence="2" type="ORF">C8F04DRAFT_1241300</name>
</gene>
<organism evidence="2 3">
    <name type="scientific">Mycena alexandri</name>
    <dbReference type="NCBI Taxonomy" id="1745969"/>
    <lineage>
        <taxon>Eukaryota</taxon>
        <taxon>Fungi</taxon>
        <taxon>Dikarya</taxon>
        <taxon>Basidiomycota</taxon>
        <taxon>Agaricomycotina</taxon>
        <taxon>Agaricomycetes</taxon>
        <taxon>Agaricomycetidae</taxon>
        <taxon>Agaricales</taxon>
        <taxon>Marasmiineae</taxon>
        <taxon>Mycenaceae</taxon>
        <taxon>Mycena</taxon>
    </lineage>
</organism>
<evidence type="ECO:0000313" key="2">
    <source>
        <dbReference type="EMBL" id="KAJ7021530.1"/>
    </source>
</evidence>
<feature type="region of interest" description="Disordered" evidence="1">
    <location>
        <begin position="1"/>
        <end position="23"/>
    </location>
</feature>
<keyword evidence="3" id="KW-1185">Reference proteome</keyword>
<dbReference type="AlphaFoldDB" id="A0AAD6WQP5"/>
<sequence length="238" mass="27085">MTQVLTLRATPMMSTQRSSPPPIPTPFLQKLKSSGATISHGSEVSNWMASCPVTLKKIQKSMTELVNEIEICLYFSTPPQAAHPRNHGVNEIVAMPALQKFASPRFHTFGEVVEFLRRIFKKLQIQSCDRQTRSRRNQWISKWEGMCKTFDSQETQPKVLQIVSQGWDASPGFWGFEFMPPLLDQMVADDPSIRPTINEVVVQFDNISRVLGTWKLRSHPIPREESGVTFFSRIPPLT</sequence>
<dbReference type="EMBL" id="JARJCM010000229">
    <property type="protein sequence ID" value="KAJ7021530.1"/>
    <property type="molecule type" value="Genomic_DNA"/>
</dbReference>
<reference evidence="2" key="1">
    <citation type="submission" date="2023-03" db="EMBL/GenBank/DDBJ databases">
        <title>Massive genome expansion in bonnet fungi (Mycena s.s.) driven by repeated elements and novel gene families across ecological guilds.</title>
        <authorList>
            <consortium name="Lawrence Berkeley National Laboratory"/>
            <person name="Harder C.B."/>
            <person name="Miyauchi S."/>
            <person name="Viragh M."/>
            <person name="Kuo A."/>
            <person name="Thoen E."/>
            <person name="Andreopoulos B."/>
            <person name="Lu D."/>
            <person name="Skrede I."/>
            <person name="Drula E."/>
            <person name="Henrissat B."/>
            <person name="Morin E."/>
            <person name="Kohler A."/>
            <person name="Barry K."/>
            <person name="LaButti K."/>
            <person name="Morin E."/>
            <person name="Salamov A."/>
            <person name="Lipzen A."/>
            <person name="Mereny Z."/>
            <person name="Hegedus B."/>
            <person name="Baldrian P."/>
            <person name="Stursova M."/>
            <person name="Weitz H."/>
            <person name="Taylor A."/>
            <person name="Grigoriev I.V."/>
            <person name="Nagy L.G."/>
            <person name="Martin F."/>
            <person name="Kauserud H."/>
        </authorList>
    </citation>
    <scope>NUCLEOTIDE SEQUENCE</scope>
    <source>
        <strain evidence="2">CBHHK200</strain>
    </source>
</reference>
<proteinExistence type="predicted"/>
<dbReference type="Proteomes" id="UP001218188">
    <property type="component" value="Unassembled WGS sequence"/>
</dbReference>
<evidence type="ECO:0000313" key="3">
    <source>
        <dbReference type="Proteomes" id="UP001218188"/>
    </source>
</evidence>